<dbReference type="InterPro" id="IPR010987">
    <property type="entry name" value="Glutathione-S-Trfase_C-like"/>
</dbReference>
<dbReference type="GO" id="GO:0032991">
    <property type="term" value="C:protein-containing complex"/>
    <property type="evidence" value="ECO:0007669"/>
    <property type="project" value="UniProtKB-ARBA"/>
</dbReference>
<dbReference type="Pfam" id="PF21972">
    <property type="entry name" value="Arc1p_N_like"/>
    <property type="match status" value="1"/>
</dbReference>
<evidence type="ECO:0000313" key="3">
    <source>
        <dbReference type="EMBL" id="AFK39043.1"/>
    </source>
</evidence>
<dbReference type="SUPFAM" id="SSF47616">
    <property type="entry name" value="GST C-terminal domain-like"/>
    <property type="match status" value="1"/>
</dbReference>
<feature type="domain" description="GST C-terminal" evidence="2">
    <location>
        <begin position="33"/>
        <end position="157"/>
    </location>
</feature>
<organism evidence="3">
    <name type="scientific">Lotus japonicus</name>
    <name type="common">Lotus corniculatus var. japonicus</name>
    <dbReference type="NCBI Taxonomy" id="34305"/>
    <lineage>
        <taxon>Eukaryota</taxon>
        <taxon>Viridiplantae</taxon>
        <taxon>Streptophyta</taxon>
        <taxon>Embryophyta</taxon>
        <taxon>Tracheophyta</taxon>
        <taxon>Spermatophyta</taxon>
        <taxon>Magnoliopsida</taxon>
        <taxon>eudicotyledons</taxon>
        <taxon>Gunneridae</taxon>
        <taxon>Pentapetalae</taxon>
        <taxon>rosids</taxon>
        <taxon>fabids</taxon>
        <taxon>Fabales</taxon>
        <taxon>Fabaceae</taxon>
        <taxon>Papilionoideae</taxon>
        <taxon>50 kb inversion clade</taxon>
        <taxon>NPAAA clade</taxon>
        <taxon>Hologalegina</taxon>
        <taxon>robinioid clade</taxon>
        <taxon>Loteae</taxon>
        <taxon>Lotus</taxon>
    </lineage>
</organism>
<proteinExistence type="evidence at transcript level"/>
<dbReference type="PROSITE" id="PS50405">
    <property type="entry name" value="GST_CTER"/>
    <property type="match status" value="1"/>
</dbReference>
<evidence type="ECO:0000256" key="1">
    <source>
        <dbReference type="SAM" id="MobiDB-lite"/>
    </source>
</evidence>
<dbReference type="InterPro" id="IPR053836">
    <property type="entry name" value="Arc1-like_N"/>
</dbReference>
<evidence type="ECO:0000259" key="2">
    <source>
        <dbReference type="PROSITE" id="PS50405"/>
    </source>
</evidence>
<dbReference type="CDD" id="cd10304">
    <property type="entry name" value="GST_C_Arc1p_N_like"/>
    <property type="match status" value="1"/>
</dbReference>
<sequence length="193" mass="21312">MAAVDSRKKSVVLALCKHLQLDSSVIPADNFDNDIKTLYLNIAAASGQEVNHSVEVLKWVAFAEAFPVALDASFENLKKLNDELSDKSVLLGNGLKPSEADVVVFSVIHSSLISISDTDKEKLPHVLRWMDYIQHKQELIGLFEEILLQKPDFDPPVTKSIGAVEADSKTNKTEQSIKNTNKPEADISKIKQS</sequence>
<dbReference type="InterPro" id="IPR036282">
    <property type="entry name" value="Glutathione-S-Trfase_C_sf"/>
</dbReference>
<dbReference type="Gene3D" id="1.20.1050.130">
    <property type="match status" value="1"/>
</dbReference>
<feature type="region of interest" description="Disordered" evidence="1">
    <location>
        <begin position="159"/>
        <end position="193"/>
    </location>
</feature>
<accession>I3SFK1</accession>
<dbReference type="EMBL" id="BT139248">
    <property type="protein sequence ID" value="AFK39043.1"/>
    <property type="molecule type" value="mRNA"/>
</dbReference>
<reference evidence="3" key="1">
    <citation type="submission" date="2012-05" db="EMBL/GenBank/DDBJ databases">
        <authorList>
            <person name="Krishnakumar V."/>
            <person name="Cheung F."/>
            <person name="Xiao Y."/>
            <person name="Chan A."/>
            <person name="Moskal W.A."/>
            <person name="Town C.D."/>
        </authorList>
    </citation>
    <scope>NUCLEOTIDE SEQUENCE</scope>
</reference>
<dbReference type="FunFam" id="1.20.1050.130:FF:000018">
    <property type="entry name" value="tRNA-binding region domain-containing protein"/>
    <property type="match status" value="1"/>
</dbReference>
<name>I3SFK1_LOTJA</name>
<dbReference type="AlphaFoldDB" id="I3SFK1"/>
<protein>
    <recommendedName>
        <fullName evidence="2">GST C-terminal domain-containing protein</fullName>
    </recommendedName>
</protein>
<feature type="compositionally biased region" description="Basic and acidic residues" evidence="1">
    <location>
        <begin position="181"/>
        <end position="193"/>
    </location>
</feature>